<evidence type="ECO:0000313" key="2">
    <source>
        <dbReference type="EMBL" id="CAI9117495.1"/>
    </source>
</evidence>
<accession>A0AAV1ECR8</accession>
<dbReference type="Proteomes" id="UP001161247">
    <property type="component" value="Chromosome 9"/>
</dbReference>
<reference evidence="2" key="1">
    <citation type="submission" date="2023-03" db="EMBL/GenBank/DDBJ databases">
        <authorList>
            <person name="Julca I."/>
        </authorList>
    </citation>
    <scope>NUCLEOTIDE SEQUENCE</scope>
</reference>
<proteinExistence type="predicted"/>
<feature type="compositionally biased region" description="Polar residues" evidence="1">
    <location>
        <begin position="82"/>
        <end position="92"/>
    </location>
</feature>
<dbReference type="EMBL" id="OX459126">
    <property type="protein sequence ID" value="CAI9117495.1"/>
    <property type="molecule type" value="Genomic_DNA"/>
</dbReference>
<organism evidence="2 3">
    <name type="scientific">Oldenlandia corymbosa var. corymbosa</name>
    <dbReference type="NCBI Taxonomy" id="529605"/>
    <lineage>
        <taxon>Eukaryota</taxon>
        <taxon>Viridiplantae</taxon>
        <taxon>Streptophyta</taxon>
        <taxon>Embryophyta</taxon>
        <taxon>Tracheophyta</taxon>
        <taxon>Spermatophyta</taxon>
        <taxon>Magnoliopsida</taxon>
        <taxon>eudicotyledons</taxon>
        <taxon>Gunneridae</taxon>
        <taxon>Pentapetalae</taxon>
        <taxon>asterids</taxon>
        <taxon>lamiids</taxon>
        <taxon>Gentianales</taxon>
        <taxon>Rubiaceae</taxon>
        <taxon>Rubioideae</taxon>
        <taxon>Spermacoceae</taxon>
        <taxon>Hedyotis-Oldenlandia complex</taxon>
        <taxon>Oldenlandia</taxon>
    </lineage>
</organism>
<evidence type="ECO:0000313" key="3">
    <source>
        <dbReference type="Proteomes" id="UP001161247"/>
    </source>
</evidence>
<keyword evidence="3" id="KW-1185">Reference proteome</keyword>
<sequence length="119" mass="13489">MAFDGPYFINVYWSSKYVEKNGIVNTFNNLRDDSILIDQKVAGTSRSHLEVGTSSGGPNMENGDHMEDNHVEDDELDDEDYTSISEQSNEHQPISEGSRESDKEVEDNFATSDRHIYHS</sequence>
<name>A0AAV1ECR8_OLDCO</name>
<feature type="compositionally biased region" description="Polar residues" evidence="1">
    <location>
        <begin position="42"/>
        <end position="57"/>
    </location>
</feature>
<feature type="compositionally biased region" description="Acidic residues" evidence="1">
    <location>
        <begin position="70"/>
        <end position="81"/>
    </location>
</feature>
<gene>
    <name evidence="2" type="ORF">OLC1_LOCUS23546</name>
</gene>
<protein>
    <submittedName>
        <fullName evidence="2">OLC1v1018895C1</fullName>
    </submittedName>
</protein>
<dbReference type="AlphaFoldDB" id="A0AAV1ECR8"/>
<feature type="region of interest" description="Disordered" evidence="1">
    <location>
        <begin position="42"/>
        <end position="119"/>
    </location>
</feature>
<evidence type="ECO:0000256" key="1">
    <source>
        <dbReference type="SAM" id="MobiDB-lite"/>
    </source>
</evidence>